<name>X7E544_9GAMM</name>
<evidence type="ECO:0008006" key="3">
    <source>
        <dbReference type="Google" id="ProtNLM"/>
    </source>
</evidence>
<dbReference type="AlphaFoldDB" id="X7E544"/>
<organism evidence="1 2">
    <name type="scientific">Marinomonas ushuaiensis DSM 15871</name>
    <dbReference type="NCBI Taxonomy" id="1122207"/>
    <lineage>
        <taxon>Bacteria</taxon>
        <taxon>Pseudomonadati</taxon>
        <taxon>Pseudomonadota</taxon>
        <taxon>Gammaproteobacteria</taxon>
        <taxon>Oceanospirillales</taxon>
        <taxon>Oceanospirillaceae</taxon>
        <taxon>Marinomonas</taxon>
    </lineage>
</organism>
<protein>
    <recommendedName>
        <fullName evidence="3">Outer membrane protein beta-barrel domain-containing protein</fullName>
    </recommendedName>
</protein>
<keyword evidence="2" id="KW-1185">Reference proteome</keyword>
<sequence length="236" mass="26886">MTVFPCVYISFSAVMTTALMTVSGSLYAVEENPNFAVGLGYGLLNEKSLMNLDFKINIPINQYLSTQILLNSNYLVTGSAISSFAQSEFSSNWFVRNEFGRLGFGLGISEIEPMDESLDSDREVTAQLMGEMFLDSFTLTTNYISNESTLSNITSSRVGVSYYLDNDQRISLYQEKYNDQEVGWRLETYFQPKKYDQMGSVGVIARSSDDYDYLGVIVQYYFDYAVSLKRREREYN</sequence>
<dbReference type="RefSeq" id="WP_245595772.1">
    <property type="nucleotide sequence ID" value="NZ_JAMB01000005.1"/>
</dbReference>
<accession>X7E544</accession>
<dbReference type="Proteomes" id="UP000054058">
    <property type="component" value="Unassembled WGS sequence"/>
</dbReference>
<evidence type="ECO:0000313" key="2">
    <source>
        <dbReference type="Proteomes" id="UP000054058"/>
    </source>
</evidence>
<dbReference type="EMBL" id="JAMB01000005">
    <property type="protein sequence ID" value="ETX11072.1"/>
    <property type="molecule type" value="Genomic_DNA"/>
</dbReference>
<dbReference type="STRING" id="1122207.MUS1_11900"/>
<dbReference type="PATRIC" id="fig|1122207.3.peg.1511"/>
<proteinExistence type="predicted"/>
<reference evidence="1" key="1">
    <citation type="submission" date="2014-01" db="EMBL/GenBank/DDBJ databases">
        <title>Marinomonas ushuaiensis DSM 15871 Genome Sequencing.</title>
        <authorList>
            <person name="Lai Q."/>
            <person name="Shao Z.S."/>
        </authorList>
    </citation>
    <scope>NUCLEOTIDE SEQUENCE [LARGE SCALE GENOMIC DNA]</scope>
    <source>
        <strain evidence="1">DSM 15871</strain>
    </source>
</reference>
<gene>
    <name evidence="1" type="ORF">MUS1_11900</name>
</gene>
<evidence type="ECO:0000313" key="1">
    <source>
        <dbReference type="EMBL" id="ETX11072.1"/>
    </source>
</evidence>
<comment type="caution">
    <text evidence="1">The sequence shown here is derived from an EMBL/GenBank/DDBJ whole genome shotgun (WGS) entry which is preliminary data.</text>
</comment>